<gene>
    <name evidence="2" type="ORF">U0C82_06440</name>
</gene>
<accession>A0ABU5I075</accession>
<comment type="caution">
    <text evidence="2">The sequence shown here is derived from an EMBL/GenBank/DDBJ whole genome shotgun (WGS) entry which is preliminary data.</text>
</comment>
<feature type="compositionally biased region" description="Basic and acidic residues" evidence="1">
    <location>
        <begin position="173"/>
        <end position="185"/>
    </location>
</feature>
<feature type="compositionally biased region" description="Low complexity" evidence="1">
    <location>
        <begin position="1"/>
        <end position="17"/>
    </location>
</feature>
<name>A0ABU5I075_9HYPH</name>
<evidence type="ECO:0000256" key="1">
    <source>
        <dbReference type="SAM" id="MobiDB-lite"/>
    </source>
</evidence>
<reference evidence="2 3" key="1">
    <citation type="submission" date="2023-12" db="EMBL/GenBank/DDBJ databases">
        <title>Description of Novel Strain Fulvimarina sp. 2208YS6-2-32 isolated from Uroteuthis (Photololigo) edulis.</title>
        <authorList>
            <person name="Park J.-S."/>
        </authorList>
    </citation>
    <scope>NUCLEOTIDE SEQUENCE [LARGE SCALE GENOMIC DNA]</scope>
    <source>
        <strain evidence="2 3">2208YS6-2-32</strain>
    </source>
</reference>
<organism evidence="2 3">
    <name type="scientific">Fulvimarina uroteuthidis</name>
    <dbReference type="NCBI Taxonomy" id="3098149"/>
    <lineage>
        <taxon>Bacteria</taxon>
        <taxon>Pseudomonadati</taxon>
        <taxon>Pseudomonadota</taxon>
        <taxon>Alphaproteobacteria</taxon>
        <taxon>Hyphomicrobiales</taxon>
        <taxon>Aurantimonadaceae</taxon>
        <taxon>Fulvimarina</taxon>
    </lineage>
</organism>
<feature type="compositionally biased region" description="Low complexity" evidence="1">
    <location>
        <begin position="255"/>
        <end position="269"/>
    </location>
</feature>
<evidence type="ECO:0008006" key="4">
    <source>
        <dbReference type="Google" id="ProtNLM"/>
    </source>
</evidence>
<feature type="region of interest" description="Disordered" evidence="1">
    <location>
        <begin position="1"/>
        <end position="73"/>
    </location>
</feature>
<dbReference type="Proteomes" id="UP001294412">
    <property type="component" value="Unassembled WGS sequence"/>
</dbReference>
<dbReference type="EMBL" id="JAXLPB010000002">
    <property type="protein sequence ID" value="MDY8108782.1"/>
    <property type="molecule type" value="Genomic_DNA"/>
</dbReference>
<dbReference type="Gene3D" id="1.10.287.700">
    <property type="entry name" value="Helix hairpin bin"/>
    <property type="match status" value="1"/>
</dbReference>
<proteinExistence type="predicted"/>
<evidence type="ECO:0000313" key="2">
    <source>
        <dbReference type="EMBL" id="MDY8108782.1"/>
    </source>
</evidence>
<feature type="compositionally biased region" description="Gly residues" evidence="1">
    <location>
        <begin position="271"/>
        <end position="281"/>
    </location>
</feature>
<feature type="region of interest" description="Disordered" evidence="1">
    <location>
        <begin position="154"/>
        <end position="281"/>
    </location>
</feature>
<protein>
    <recommendedName>
        <fullName evidence="4">DUF3618 domain-containing protein</fullName>
    </recommendedName>
</protein>
<keyword evidence="3" id="KW-1185">Reference proteome</keyword>
<feature type="compositionally biased region" description="Basic and acidic residues" evidence="1">
    <location>
        <begin position="20"/>
        <end position="70"/>
    </location>
</feature>
<evidence type="ECO:0000313" key="3">
    <source>
        <dbReference type="Proteomes" id="UP001294412"/>
    </source>
</evidence>
<sequence length="281" mass="29170">MINDPTQTPGSTGTTQSNDDVDRVRERSAREMHSAKEEARELGDKTRAAAADLGEKAKEQARSQGEKGKETVAGGLDDFAAAVRKASDELGDRDQSMASQLVREVAGGLEHASKTIHGKDVGELTQSVARFARERPATFLVGAALAGLALGRFARSSGEHSEADYADGGSSMRDYRDRRDDDRPDYAPARPVPTGGPAGARSTIDPATRSGGFETGNPAASNVGEPGARPLGTAPASPTDPRGEPTLVPKPRPADPTATPSTRPATPGTLGTSGIGGNHDH</sequence>
<dbReference type="RefSeq" id="WP_322186254.1">
    <property type="nucleotide sequence ID" value="NZ_JAXLPB010000002.1"/>
</dbReference>